<accession>A0AAE0HFF6</accession>
<name>A0AAE0HFF6_9PEZI</name>
<feature type="region of interest" description="Disordered" evidence="1">
    <location>
        <begin position="80"/>
        <end position="149"/>
    </location>
</feature>
<organism evidence="2 3">
    <name type="scientific">Chaetomium fimeti</name>
    <dbReference type="NCBI Taxonomy" id="1854472"/>
    <lineage>
        <taxon>Eukaryota</taxon>
        <taxon>Fungi</taxon>
        <taxon>Dikarya</taxon>
        <taxon>Ascomycota</taxon>
        <taxon>Pezizomycotina</taxon>
        <taxon>Sordariomycetes</taxon>
        <taxon>Sordariomycetidae</taxon>
        <taxon>Sordariales</taxon>
        <taxon>Chaetomiaceae</taxon>
        <taxon>Chaetomium</taxon>
    </lineage>
</organism>
<feature type="compositionally biased region" description="Polar residues" evidence="1">
    <location>
        <begin position="80"/>
        <end position="91"/>
    </location>
</feature>
<sequence length="227" mass="24315">MELCAPPGAQTSFSCRGLGAQSALQEPGRAWVQETADCAIRPMANKPPQFPKHEERPRPNCASHIYRQVWSKISGYSSSTAPRGTAGSWSQGGHAAVDGNSSTIRRHRSLQGSGHGAASAKTSRPPLSAPRRQTSNTRTTGPQSSSSLSHLTLVTARGEDVGCMCGFARDLARGWRRPFPCGPTSSRYEKRGLASAPLLVSNVAGGCSPDMCVCRPKKRFRFPASHR</sequence>
<keyword evidence="3" id="KW-1185">Reference proteome</keyword>
<protein>
    <submittedName>
        <fullName evidence="2">Uncharacterized protein</fullName>
    </submittedName>
</protein>
<reference evidence="2" key="1">
    <citation type="journal article" date="2023" name="Mol. Phylogenet. Evol.">
        <title>Genome-scale phylogeny and comparative genomics of the fungal order Sordariales.</title>
        <authorList>
            <person name="Hensen N."/>
            <person name="Bonometti L."/>
            <person name="Westerberg I."/>
            <person name="Brannstrom I.O."/>
            <person name="Guillou S."/>
            <person name="Cros-Aarteil S."/>
            <person name="Calhoun S."/>
            <person name="Haridas S."/>
            <person name="Kuo A."/>
            <person name="Mondo S."/>
            <person name="Pangilinan J."/>
            <person name="Riley R."/>
            <person name="LaButti K."/>
            <person name="Andreopoulos B."/>
            <person name="Lipzen A."/>
            <person name="Chen C."/>
            <person name="Yan M."/>
            <person name="Daum C."/>
            <person name="Ng V."/>
            <person name="Clum A."/>
            <person name="Steindorff A."/>
            <person name="Ohm R.A."/>
            <person name="Martin F."/>
            <person name="Silar P."/>
            <person name="Natvig D.O."/>
            <person name="Lalanne C."/>
            <person name="Gautier V."/>
            <person name="Ament-Velasquez S.L."/>
            <person name="Kruys A."/>
            <person name="Hutchinson M.I."/>
            <person name="Powell A.J."/>
            <person name="Barry K."/>
            <person name="Miller A.N."/>
            <person name="Grigoriev I.V."/>
            <person name="Debuchy R."/>
            <person name="Gladieux P."/>
            <person name="Hiltunen Thoren M."/>
            <person name="Johannesson H."/>
        </authorList>
    </citation>
    <scope>NUCLEOTIDE SEQUENCE</scope>
    <source>
        <strain evidence="2">CBS 168.71</strain>
    </source>
</reference>
<dbReference type="AlphaFoldDB" id="A0AAE0HFF6"/>
<evidence type="ECO:0000256" key="1">
    <source>
        <dbReference type="SAM" id="MobiDB-lite"/>
    </source>
</evidence>
<feature type="compositionally biased region" description="Polar residues" evidence="1">
    <location>
        <begin position="131"/>
        <end position="143"/>
    </location>
</feature>
<comment type="caution">
    <text evidence="2">The sequence shown here is derived from an EMBL/GenBank/DDBJ whole genome shotgun (WGS) entry which is preliminary data.</text>
</comment>
<dbReference type="RefSeq" id="XP_062659082.1">
    <property type="nucleotide sequence ID" value="XM_062798401.1"/>
</dbReference>
<dbReference type="GeneID" id="87835349"/>
<dbReference type="EMBL" id="JAUEPN010000004">
    <property type="protein sequence ID" value="KAK3295568.1"/>
    <property type="molecule type" value="Genomic_DNA"/>
</dbReference>
<dbReference type="Proteomes" id="UP001278766">
    <property type="component" value="Unassembled WGS sequence"/>
</dbReference>
<evidence type="ECO:0000313" key="2">
    <source>
        <dbReference type="EMBL" id="KAK3295568.1"/>
    </source>
</evidence>
<reference evidence="2" key="2">
    <citation type="submission" date="2023-06" db="EMBL/GenBank/DDBJ databases">
        <authorList>
            <consortium name="Lawrence Berkeley National Laboratory"/>
            <person name="Haridas S."/>
            <person name="Hensen N."/>
            <person name="Bonometti L."/>
            <person name="Westerberg I."/>
            <person name="Brannstrom I.O."/>
            <person name="Guillou S."/>
            <person name="Cros-Aarteil S."/>
            <person name="Calhoun S."/>
            <person name="Kuo A."/>
            <person name="Mondo S."/>
            <person name="Pangilinan J."/>
            <person name="Riley R."/>
            <person name="Labutti K."/>
            <person name="Andreopoulos B."/>
            <person name="Lipzen A."/>
            <person name="Chen C."/>
            <person name="Yanf M."/>
            <person name="Daum C."/>
            <person name="Ng V."/>
            <person name="Clum A."/>
            <person name="Steindorff A."/>
            <person name="Ohm R."/>
            <person name="Martin F."/>
            <person name="Silar P."/>
            <person name="Natvig D."/>
            <person name="Lalanne C."/>
            <person name="Gautier V."/>
            <person name="Ament-Velasquez S.L."/>
            <person name="Kruys A."/>
            <person name="Hutchinson M.I."/>
            <person name="Powell A.J."/>
            <person name="Barry K."/>
            <person name="Miller A.N."/>
            <person name="Grigoriev I.V."/>
            <person name="Debuchy R."/>
            <person name="Gladieux P."/>
            <person name="Thoren M.H."/>
            <person name="Johannesson H."/>
        </authorList>
    </citation>
    <scope>NUCLEOTIDE SEQUENCE</scope>
    <source>
        <strain evidence="2">CBS 168.71</strain>
    </source>
</reference>
<evidence type="ECO:0000313" key="3">
    <source>
        <dbReference type="Proteomes" id="UP001278766"/>
    </source>
</evidence>
<proteinExistence type="predicted"/>
<gene>
    <name evidence="2" type="ORF">B0H64DRAFT_148940</name>
</gene>